<evidence type="ECO:0000313" key="2">
    <source>
        <dbReference type="EMBL" id="KAJ9668804.1"/>
    </source>
</evidence>
<dbReference type="Proteomes" id="UP001172684">
    <property type="component" value="Unassembled WGS sequence"/>
</dbReference>
<feature type="compositionally biased region" description="Polar residues" evidence="1">
    <location>
        <begin position="534"/>
        <end position="557"/>
    </location>
</feature>
<feature type="compositionally biased region" description="Low complexity" evidence="1">
    <location>
        <begin position="284"/>
        <end position="306"/>
    </location>
</feature>
<feature type="compositionally biased region" description="Low complexity" evidence="1">
    <location>
        <begin position="623"/>
        <end position="632"/>
    </location>
</feature>
<sequence length="878" mass="95113">MPRPETPADMDYTHLGGFKLGSLKITNGMASPAPSMTNSKNVSRRQSTPDLQHREDDYFTASEGCASPERITPDNTWQTELASQTSMLPRAPMSRKVRTRQDALKSKASGSPLRIERRRHNSDNIRSNDRSPISDSVVGHTGHCSALDLAETYMAELPASPYGNRSPPKDDLAREDASDIDSATAALRTDALCKLNGTSGEEDTAPLWQDSDFKLPPLTDFTHNNKLKTERPAHVKADSGYSSGNSLITLQTKWNAEDDASIYSKRASQYDILQITGSDDARSTHASQQAPSSSASSKRSVEASRSTTEESADTLDQEKARPSKTRRKSIIRSISLGRAKHRSLPTTSTSSDLPPVPSSQSSEKSPRKGKKLQKQRPSGQVSPVVQGQRPIRAGSIPHVPDDVVAKFCKRIKSSPDMEHLKRTYASLKAGSNESFEEPIPLSVPIIFPGDSVRNSLAFDAEDEKLPPPPPPPHRQAPSTSSRRRSDSRSRSNYSGHKSEDYEFLGVSDFGTVAESLGGSPYDIAMGTLKAPSSAAPTQPHHLSTNVTAQSSSRTAMDSETAAAYARARSHDRAAPPERNAWSTSRPRSFHERDLKDGERYVKNFSRPHSMYDDAPPVPALPASRGSSNSASSTQNVAELPASPVKSRAELPAENTSPASAPAAETNPPFQRLSTGIDWESHRNLWRQRRKSIGEGLLRRSTEPTTDSDGALVAPKAAAPAIVVSRYITPIQHPSASTAPTTTAFPPKRPASPSIAALAARFEKQQQQEQRQQDPEPPATRPTKSSTDLPIPPGRHSADSVRSARSSIKSTKSAEDVRDSMTDRYSGGLGYGYEAGFGLGGSAGTRHLRSAASRKSLEFAHQFGVDLSDVPVFVTKAGW</sequence>
<feature type="region of interest" description="Disordered" evidence="1">
    <location>
        <begin position="158"/>
        <end position="177"/>
    </location>
</feature>
<feature type="compositionally biased region" description="Basic and acidic residues" evidence="1">
    <location>
        <begin position="588"/>
        <end position="601"/>
    </location>
</feature>
<feature type="compositionally biased region" description="Polar residues" evidence="1">
    <location>
        <begin position="375"/>
        <end position="385"/>
    </location>
</feature>
<comment type="caution">
    <text evidence="2">The sequence shown here is derived from an EMBL/GenBank/DDBJ whole genome shotgun (WGS) entry which is preliminary data.</text>
</comment>
<accession>A0ABQ9P2G8</accession>
<evidence type="ECO:0000256" key="1">
    <source>
        <dbReference type="SAM" id="MobiDB-lite"/>
    </source>
</evidence>
<organism evidence="2 3">
    <name type="scientific">Coniosporium apollinis</name>
    <dbReference type="NCBI Taxonomy" id="61459"/>
    <lineage>
        <taxon>Eukaryota</taxon>
        <taxon>Fungi</taxon>
        <taxon>Dikarya</taxon>
        <taxon>Ascomycota</taxon>
        <taxon>Pezizomycotina</taxon>
        <taxon>Dothideomycetes</taxon>
        <taxon>Dothideomycetes incertae sedis</taxon>
        <taxon>Coniosporium</taxon>
    </lineage>
</organism>
<feature type="compositionally biased region" description="Polar residues" evidence="1">
    <location>
        <begin position="73"/>
        <end position="87"/>
    </location>
</feature>
<evidence type="ECO:0008006" key="4">
    <source>
        <dbReference type="Google" id="ProtNLM"/>
    </source>
</evidence>
<feature type="compositionally biased region" description="Polar residues" evidence="1">
    <location>
        <begin position="26"/>
        <end position="50"/>
    </location>
</feature>
<dbReference type="EMBL" id="JAPDRL010000005">
    <property type="protein sequence ID" value="KAJ9668804.1"/>
    <property type="molecule type" value="Genomic_DNA"/>
</dbReference>
<feature type="region of interest" description="Disordered" evidence="1">
    <location>
        <begin position="530"/>
        <end position="674"/>
    </location>
</feature>
<feature type="compositionally biased region" description="Basic and acidic residues" evidence="1">
    <location>
        <begin position="167"/>
        <end position="177"/>
    </location>
</feature>
<feature type="region of interest" description="Disordered" evidence="1">
    <location>
        <begin position="223"/>
        <end position="242"/>
    </location>
</feature>
<feature type="compositionally biased region" description="Basic and acidic residues" evidence="1">
    <location>
        <begin position="760"/>
        <end position="773"/>
    </location>
</feature>
<protein>
    <recommendedName>
        <fullName evidence="4">DUF4045 domain-containing protein</fullName>
    </recommendedName>
</protein>
<feature type="compositionally biased region" description="Low complexity" evidence="1">
    <location>
        <begin position="344"/>
        <end position="353"/>
    </location>
</feature>
<evidence type="ECO:0000313" key="3">
    <source>
        <dbReference type="Proteomes" id="UP001172684"/>
    </source>
</evidence>
<proteinExistence type="predicted"/>
<feature type="region of interest" description="Disordered" evidence="1">
    <location>
        <begin position="760"/>
        <end position="820"/>
    </location>
</feature>
<reference evidence="2" key="1">
    <citation type="submission" date="2022-10" db="EMBL/GenBank/DDBJ databases">
        <title>Culturing micro-colonial fungi from biological soil crusts in the Mojave desert and describing Neophaeococcomyces mojavensis, and introducing the new genera and species Taxawa tesnikishii.</title>
        <authorList>
            <person name="Kurbessoian T."/>
            <person name="Stajich J.E."/>
        </authorList>
    </citation>
    <scope>NUCLEOTIDE SEQUENCE</scope>
    <source>
        <strain evidence="2">TK_1</strain>
    </source>
</reference>
<keyword evidence="3" id="KW-1185">Reference proteome</keyword>
<feature type="region of interest" description="Disordered" evidence="1">
    <location>
        <begin position="460"/>
        <end position="496"/>
    </location>
</feature>
<gene>
    <name evidence="2" type="ORF">H2201_001050</name>
</gene>
<feature type="compositionally biased region" description="Basic and acidic residues" evidence="1">
    <location>
        <begin position="227"/>
        <end position="237"/>
    </location>
</feature>
<name>A0ABQ9P2G8_9PEZI</name>
<feature type="compositionally biased region" description="Basic and acidic residues" evidence="1">
    <location>
        <begin position="811"/>
        <end position="820"/>
    </location>
</feature>
<feature type="region of interest" description="Disordered" evidence="1">
    <location>
        <begin position="26"/>
        <end position="139"/>
    </location>
</feature>
<feature type="region of interest" description="Disordered" evidence="1">
    <location>
        <begin position="279"/>
        <end position="397"/>
    </location>
</feature>